<protein>
    <submittedName>
        <fullName evidence="2">Uncharacterized protein</fullName>
    </submittedName>
</protein>
<dbReference type="AlphaFoldDB" id="A0A0A9BQ34"/>
<keyword evidence="1" id="KW-0732">Signal</keyword>
<reference evidence="2" key="1">
    <citation type="submission" date="2014-09" db="EMBL/GenBank/DDBJ databases">
        <authorList>
            <person name="Magalhaes I.L.F."/>
            <person name="Oliveira U."/>
            <person name="Santos F.R."/>
            <person name="Vidigal T.H.D.A."/>
            <person name="Brescovit A.D."/>
            <person name="Santos A.J."/>
        </authorList>
    </citation>
    <scope>NUCLEOTIDE SEQUENCE</scope>
    <source>
        <tissue evidence="2">Shoot tissue taken approximately 20 cm above the soil surface</tissue>
    </source>
</reference>
<sequence>MLFLIVLVFDVYSCRTSLKDSGCLGQRARFLSSSGSTLRCSRSDQSRI</sequence>
<dbReference type="EMBL" id="GBRH01233642">
    <property type="protein sequence ID" value="JAD64253.1"/>
    <property type="molecule type" value="Transcribed_RNA"/>
</dbReference>
<feature type="signal peptide" evidence="1">
    <location>
        <begin position="1"/>
        <end position="16"/>
    </location>
</feature>
<reference evidence="2" key="2">
    <citation type="journal article" date="2015" name="Data Brief">
        <title>Shoot transcriptome of the giant reed, Arundo donax.</title>
        <authorList>
            <person name="Barrero R.A."/>
            <person name="Guerrero F.D."/>
            <person name="Moolhuijzen P."/>
            <person name="Goolsby J.A."/>
            <person name="Tidwell J."/>
            <person name="Bellgard S.E."/>
            <person name="Bellgard M.I."/>
        </authorList>
    </citation>
    <scope>NUCLEOTIDE SEQUENCE</scope>
    <source>
        <tissue evidence="2">Shoot tissue taken approximately 20 cm above the soil surface</tissue>
    </source>
</reference>
<accession>A0A0A9BQ34</accession>
<name>A0A0A9BQ34_ARUDO</name>
<evidence type="ECO:0000256" key="1">
    <source>
        <dbReference type="SAM" id="SignalP"/>
    </source>
</evidence>
<proteinExistence type="predicted"/>
<organism evidence="2">
    <name type="scientific">Arundo donax</name>
    <name type="common">Giant reed</name>
    <name type="synonym">Donax arundinaceus</name>
    <dbReference type="NCBI Taxonomy" id="35708"/>
    <lineage>
        <taxon>Eukaryota</taxon>
        <taxon>Viridiplantae</taxon>
        <taxon>Streptophyta</taxon>
        <taxon>Embryophyta</taxon>
        <taxon>Tracheophyta</taxon>
        <taxon>Spermatophyta</taxon>
        <taxon>Magnoliopsida</taxon>
        <taxon>Liliopsida</taxon>
        <taxon>Poales</taxon>
        <taxon>Poaceae</taxon>
        <taxon>PACMAD clade</taxon>
        <taxon>Arundinoideae</taxon>
        <taxon>Arundineae</taxon>
        <taxon>Arundo</taxon>
    </lineage>
</organism>
<evidence type="ECO:0000313" key="2">
    <source>
        <dbReference type="EMBL" id="JAD64253.1"/>
    </source>
</evidence>
<feature type="chain" id="PRO_5002042959" evidence="1">
    <location>
        <begin position="17"/>
        <end position="48"/>
    </location>
</feature>